<protein>
    <submittedName>
        <fullName evidence="2">Uncharacterized protein</fullName>
    </submittedName>
</protein>
<proteinExistence type="predicted"/>
<organism evidence="2 3">
    <name type="scientific">Dactylonectria macrodidyma</name>
    <dbReference type="NCBI Taxonomy" id="307937"/>
    <lineage>
        <taxon>Eukaryota</taxon>
        <taxon>Fungi</taxon>
        <taxon>Dikarya</taxon>
        <taxon>Ascomycota</taxon>
        <taxon>Pezizomycotina</taxon>
        <taxon>Sordariomycetes</taxon>
        <taxon>Hypocreomycetidae</taxon>
        <taxon>Hypocreales</taxon>
        <taxon>Nectriaceae</taxon>
        <taxon>Dactylonectria</taxon>
    </lineage>
</organism>
<keyword evidence="1" id="KW-0732">Signal</keyword>
<gene>
    <name evidence="2" type="ORF">EDB81DRAFT_892741</name>
</gene>
<dbReference type="Proteomes" id="UP000738349">
    <property type="component" value="Unassembled WGS sequence"/>
</dbReference>
<sequence length="127" mass="13983">MKLSLAFIPLLSLGITAVPVADVYDLSTPVTPREDANILEKRDRRCTIVGADVVNCREGFGTPTPIKHKLKRGSTYTFTCWALGERVIVDGNSNASWQWIDSLNCYVNGHYTDSGCTSSALGRCIWD</sequence>
<name>A0A9P9IDC4_9HYPO</name>
<evidence type="ECO:0000313" key="2">
    <source>
        <dbReference type="EMBL" id="KAH7115609.1"/>
    </source>
</evidence>
<dbReference type="OrthoDB" id="2251794at2759"/>
<evidence type="ECO:0000256" key="1">
    <source>
        <dbReference type="SAM" id="SignalP"/>
    </source>
</evidence>
<dbReference type="EMBL" id="JAGMUV010000030">
    <property type="protein sequence ID" value="KAH7115609.1"/>
    <property type="molecule type" value="Genomic_DNA"/>
</dbReference>
<comment type="caution">
    <text evidence="2">The sequence shown here is derived from an EMBL/GenBank/DDBJ whole genome shotgun (WGS) entry which is preliminary data.</text>
</comment>
<dbReference type="AlphaFoldDB" id="A0A9P9IDC4"/>
<keyword evidence="3" id="KW-1185">Reference proteome</keyword>
<feature type="signal peptide" evidence="1">
    <location>
        <begin position="1"/>
        <end position="17"/>
    </location>
</feature>
<reference evidence="2" key="1">
    <citation type="journal article" date="2021" name="Nat. Commun.">
        <title>Genetic determinants of endophytism in the Arabidopsis root mycobiome.</title>
        <authorList>
            <person name="Mesny F."/>
            <person name="Miyauchi S."/>
            <person name="Thiergart T."/>
            <person name="Pickel B."/>
            <person name="Atanasova L."/>
            <person name="Karlsson M."/>
            <person name="Huettel B."/>
            <person name="Barry K.W."/>
            <person name="Haridas S."/>
            <person name="Chen C."/>
            <person name="Bauer D."/>
            <person name="Andreopoulos W."/>
            <person name="Pangilinan J."/>
            <person name="LaButti K."/>
            <person name="Riley R."/>
            <person name="Lipzen A."/>
            <person name="Clum A."/>
            <person name="Drula E."/>
            <person name="Henrissat B."/>
            <person name="Kohler A."/>
            <person name="Grigoriev I.V."/>
            <person name="Martin F.M."/>
            <person name="Hacquard S."/>
        </authorList>
    </citation>
    <scope>NUCLEOTIDE SEQUENCE</scope>
    <source>
        <strain evidence="2">MPI-CAGE-AT-0147</strain>
    </source>
</reference>
<accession>A0A9P9IDC4</accession>
<feature type="chain" id="PRO_5040161492" evidence="1">
    <location>
        <begin position="18"/>
        <end position="127"/>
    </location>
</feature>
<evidence type="ECO:0000313" key="3">
    <source>
        <dbReference type="Proteomes" id="UP000738349"/>
    </source>
</evidence>